<organism evidence="1 2">
    <name type="scientific">Cylicocyclus nassatus</name>
    <name type="common">Nematode worm</name>
    <dbReference type="NCBI Taxonomy" id="53992"/>
    <lineage>
        <taxon>Eukaryota</taxon>
        <taxon>Metazoa</taxon>
        <taxon>Ecdysozoa</taxon>
        <taxon>Nematoda</taxon>
        <taxon>Chromadorea</taxon>
        <taxon>Rhabditida</taxon>
        <taxon>Rhabditina</taxon>
        <taxon>Rhabditomorpha</taxon>
        <taxon>Strongyloidea</taxon>
        <taxon>Strongylidae</taxon>
        <taxon>Cylicocyclus</taxon>
    </lineage>
</organism>
<protein>
    <submittedName>
        <fullName evidence="1">Uncharacterized protein</fullName>
    </submittedName>
</protein>
<comment type="caution">
    <text evidence="1">The sequence shown here is derived from an EMBL/GenBank/DDBJ whole genome shotgun (WGS) entry which is preliminary data.</text>
</comment>
<dbReference type="AlphaFoldDB" id="A0AA36MGZ4"/>
<name>A0AA36MGZ4_CYLNA</name>
<accession>A0AA36MGZ4</accession>
<evidence type="ECO:0000313" key="2">
    <source>
        <dbReference type="Proteomes" id="UP001176961"/>
    </source>
</evidence>
<gene>
    <name evidence="1" type="ORF">CYNAS_LOCUS20840</name>
</gene>
<dbReference type="Proteomes" id="UP001176961">
    <property type="component" value="Unassembled WGS sequence"/>
</dbReference>
<dbReference type="Pfam" id="PF20168">
    <property type="entry name" value="PDS5"/>
    <property type="match status" value="1"/>
</dbReference>
<sequence length="244" mass="27815">MATSQLRDVLIFLVRTFQSLPSSSNSLFPSYLYILGNLHDISTSMLTRYLPPDDAGQVICALLKIAMEIANGEEWRNELRERRSRDKVIGLLTEMISEGLGDVDQISLEVLDILFFYLIEPQKLNCRESYTMSRRIIQLSQTSLGVAIQSLLAQSLLAGSFPDECELIGRVRLLLDFVRNFLVSYRQQALQCRRRQQWHRQLLLTTQRKAQLHRGRHLRVCLRIAVSGAVLLVVGAKKNIATNS</sequence>
<evidence type="ECO:0000313" key="1">
    <source>
        <dbReference type="EMBL" id="CAJ0608857.1"/>
    </source>
</evidence>
<reference evidence="1" key="1">
    <citation type="submission" date="2023-07" db="EMBL/GenBank/DDBJ databases">
        <authorList>
            <consortium name="CYATHOMIX"/>
        </authorList>
    </citation>
    <scope>NUCLEOTIDE SEQUENCE</scope>
    <source>
        <strain evidence="1">N/A</strain>
    </source>
</reference>
<dbReference type="EMBL" id="CATQJL010000326">
    <property type="protein sequence ID" value="CAJ0608857.1"/>
    <property type="molecule type" value="Genomic_DNA"/>
</dbReference>
<proteinExistence type="predicted"/>
<keyword evidence="2" id="KW-1185">Reference proteome</keyword>